<name>A0A3L6PCN4_PANMI</name>
<gene>
    <name evidence="2" type="ORF">C2845_PMPSC055587</name>
</gene>
<evidence type="ECO:0000313" key="2">
    <source>
        <dbReference type="EMBL" id="RLM48633.1"/>
    </source>
</evidence>
<accession>A0A3L6PCN4</accession>
<dbReference type="AlphaFoldDB" id="A0A3L6PCN4"/>
<feature type="region of interest" description="Disordered" evidence="1">
    <location>
        <begin position="113"/>
        <end position="136"/>
    </location>
</feature>
<organism evidence="2 3">
    <name type="scientific">Panicum miliaceum</name>
    <name type="common">Proso millet</name>
    <name type="synonym">Broomcorn millet</name>
    <dbReference type="NCBI Taxonomy" id="4540"/>
    <lineage>
        <taxon>Eukaryota</taxon>
        <taxon>Viridiplantae</taxon>
        <taxon>Streptophyta</taxon>
        <taxon>Embryophyta</taxon>
        <taxon>Tracheophyta</taxon>
        <taxon>Spermatophyta</taxon>
        <taxon>Magnoliopsida</taxon>
        <taxon>Liliopsida</taxon>
        <taxon>Poales</taxon>
        <taxon>Poaceae</taxon>
        <taxon>PACMAD clade</taxon>
        <taxon>Panicoideae</taxon>
        <taxon>Panicodae</taxon>
        <taxon>Paniceae</taxon>
        <taxon>Panicinae</taxon>
        <taxon>Panicum</taxon>
        <taxon>Panicum sect. Panicum</taxon>
    </lineage>
</organism>
<proteinExistence type="predicted"/>
<keyword evidence="3" id="KW-1185">Reference proteome</keyword>
<reference evidence="3" key="1">
    <citation type="journal article" date="2019" name="Nat. Commun.">
        <title>The genome of broomcorn millet.</title>
        <authorList>
            <person name="Zou C."/>
            <person name="Miki D."/>
            <person name="Li D."/>
            <person name="Tang Q."/>
            <person name="Xiao L."/>
            <person name="Rajput S."/>
            <person name="Deng P."/>
            <person name="Jia W."/>
            <person name="Huang R."/>
            <person name="Zhang M."/>
            <person name="Sun Y."/>
            <person name="Hu J."/>
            <person name="Fu X."/>
            <person name="Schnable P.S."/>
            <person name="Li F."/>
            <person name="Zhang H."/>
            <person name="Feng B."/>
            <person name="Zhu X."/>
            <person name="Liu R."/>
            <person name="Schnable J.C."/>
            <person name="Zhu J.-K."/>
            <person name="Zhang H."/>
        </authorList>
    </citation>
    <scope>NUCLEOTIDE SEQUENCE [LARGE SCALE GENOMIC DNA]</scope>
</reference>
<dbReference type="EMBL" id="PQIB02000797">
    <property type="protein sequence ID" value="RLM48633.1"/>
    <property type="molecule type" value="Genomic_DNA"/>
</dbReference>
<sequence length="136" mass="14585">MRSASSKNAAQDDVGEEVTSPLKQKEASTVKENIKTVPRQLFQNKKGDQQRAARKRKSKVAPASSPQPRDTNQQEADASALVPAFLVSSRVNQHAAGGLDGTKDALEVMIKKQKCSTNTTNARSAAVAEGSPRRAQ</sequence>
<comment type="caution">
    <text evidence="2">The sequence shown here is derived from an EMBL/GenBank/DDBJ whole genome shotgun (WGS) entry which is preliminary data.</text>
</comment>
<protein>
    <submittedName>
        <fullName evidence="2">Uncharacterized protein</fullName>
    </submittedName>
</protein>
<feature type="compositionally biased region" description="Polar residues" evidence="1">
    <location>
        <begin position="64"/>
        <end position="76"/>
    </location>
</feature>
<evidence type="ECO:0000256" key="1">
    <source>
        <dbReference type="SAM" id="MobiDB-lite"/>
    </source>
</evidence>
<feature type="region of interest" description="Disordered" evidence="1">
    <location>
        <begin position="1"/>
        <end position="78"/>
    </location>
</feature>
<dbReference type="Proteomes" id="UP000275267">
    <property type="component" value="Unassembled WGS sequence"/>
</dbReference>
<feature type="compositionally biased region" description="Basic and acidic residues" evidence="1">
    <location>
        <begin position="23"/>
        <end position="34"/>
    </location>
</feature>
<evidence type="ECO:0000313" key="3">
    <source>
        <dbReference type="Proteomes" id="UP000275267"/>
    </source>
</evidence>